<proteinExistence type="predicted"/>
<dbReference type="Pfam" id="PF05048">
    <property type="entry name" value="NosD"/>
    <property type="match status" value="1"/>
</dbReference>
<feature type="compositionally biased region" description="Pro residues" evidence="5">
    <location>
        <begin position="605"/>
        <end position="618"/>
    </location>
</feature>
<protein>
    <recommendedName>
        <fullName evidence="7">OmpA-like domain-containing protein</fullName>
    </recommendedName>
</protein>
<evidence type="ECO:0000256" key="5">
    <source>
        <dbReference type="SAM" id="MobiDB-lite"/>
    </source>
</evidence>
<dbReference type="Gene3D" id="3.30.1330.60">
    <property type="entry name" value="OmpA-like domain"/>
    <property type="match status" value="1"/>
</dbReference>
<organism evidence="8 9">
    <name type="scientific">Calothrix parasitica NIES-267</name>
    <dbReference type="NCBI Taxonomy" id="1973488"/>
    <lineage>
        <taxon>Bacteria</taxon>
        <taxon>Bacillati</taxon>
        <taxon>Cyanobacteriota</taxon>
        <taxon>Cyanophyceae</taxon>
        <taxon>Nostocales</taxon>
        <taxon>Calotrichaceae</taxon>
        <taxon>Calothrix</taxon>
    </lineage>
</organism>
<evidence type="ECO:0000313" key="9">
    <source>
        <dbReference type="Proteomes" id="UP000218418"/>
    </source>
</evidence>
<dbReference type="Proteomes" id="UP000218418">
    <property type="component" value="Chromosome"/>
</dbReference>
<dbReference type="InterPro" id="IPR050330">
    <property type="entry name" value="Bact_OuterMem_StrucFunc"/>
</dbReference>
<comment type="subcellular location">
    <subcellularLocation>
        <location evidence="1">Cell outer membrane</location>
    </subcellularLocation>
</comment>
<dbReference type="PRINTS" id="PR01021">
    <property type="entry name" value="OMPADOMAIN"/>
</dbReference>
<dbReference type="EMBL" id="AP018227">
    <property type="protein sequence ID" value="BAY81768.1"/>
    <property type="molecule type" value="Genomic_DNA"/>
</dbReference>
<dbReference type="InterPro" id="IPR011050">
    <property type="entry name" value="Pectin_lyase_fold/virulence"/>
</dbReference>
<dbReference type="PROSITE" id="PS51123">
    <property type="entry name" value="OMPA_2"/>
    <property type="match status" value="1"/>
</dbReference>
<feature type="domain" description="OmpA-like" evidence="7">
    <location>
        <begin position="622"/>
        <end position="740"/>
    </location>
</feature>
<keyword evidence="9" id="KW-1185">Reference proteome</keyword>
<dbReference type="Gene3D" id="2.160.20.10">
    <property type="entry name" value="Single-stranded right-handed beta-helix, Pectin lyase-like"/>
    <property type="match status" value="1"/>
</dbReference>
<dbReference type="PANTHER" id="PTHR30329">
    <property type="entry name" value="STATOR ELEMENT OF FLAGELLAR MOTOR COMPLEX"/>
    <property type="match status" value="1"/>
</dbReference>
<feature type="signal peptide" evidence="6">
    <location>
        <begin position="1"/>
        <end position="44"/>
    </location>
</feature>
<evidence type="ECO:0000259" key="7">
    <source>
        <dbReference type="PROSITE" id="PS51123"/>
    </source>
</evidence>
<keyword evidence="3" id="KW-0998">Cell outer membrane</keyword>
<reference evidence="8 9" key="1">
    <citation type="submission" date="2017-06" db="EMBL/GenBank/DDBJ databases">
        <title>Genome sequencing of cyanobaciteial culture collection at National Institute for Environmental Studies (NIES).</title>
        <authorList>
            <person name="Hirose Y."/>
            <person name="Shimura Y."/>
            <person name="Fujisawa T."/>
            <person name="Nakamura Y."/>
            <person name="Kawachi M."/>
        </authorList>
    </citation>
    <scope>NUCLEOTIDE SEQUENCE [LARGE SCALE GENOMIC DNA]</scope>
    <source>
        <strain evidence="8 9">NIES-267</strain>
    </source>
</reference>
<dbReference type="Pfam" id="PF00691">
    <property type="entry name" value="OmpA"/>
    <property type="match status" value="1"/>
</dbReference>
<dbReference type="InterPro" id="IPR012334">
    <property type="entry name" value="Pectin_lyas_fold"/>
</dbReference>
<gene>
    <name evidence="8" type="ORF">NIES267_12450</name>
</gene>
<feature type="region of interest" description="Disordered" evidence="5">
    <location>
        <begin position="454"/>
        <end position="475"/>
    </location>
</feature>
<evidence type="ECO:0000256" key="2">
    <source>
        <dbReference type="ARBA" id="ARBA00023136"/>
    </source>
</evidence>
<dbReference type="InterPro" id="IPR006626">
    <property type="entry name" value="PbH1"/>
</dbReference>
<keyword evidence="6" id="KW-0732">Signal</keyword>
<evidence type="ECO:0000256" key="6">
    <source>
        <dbReference type="SAM" id="SignalP"/>
    </source>
</evidence>
<sequence length="758" mass="81934">MSKKRSKRSKVKGQRSKVIFSLLPNKKIFYVLPTIFFLPSAVFAQDPTTTTSSAPAVRVVVNSNADGAVTADGQLTLREAIEVANGTLTPDRLSSAEQAQIAPATSGGSSIEFNLPSGATTIELQSVLPDLAAPGLTIDGSTQPGYDPNTSATAEIAIPIPLVTIKPAQGQEVFRGLTVVADDITIRGLNMYGFNAKPIKQQLGSALIYDGKADPATLTTPPGDIVIAHRNPPPDISQQKPPFSSFPFRERDVPPKNIVIENNWLGITQDERVPDRLSAFGVYAFNTKGTTIRNNRISYHAGSAIITSVRAENTQVVQNIIVGNGIDGMPDALRFEGVVDNSQILGNLICANDGAGVYLFKPQGDILVQNNKITYNGRRLRRAAVFVMGSDHKVLGNEIDNQAGPGVVVTAFPQNNIGKRGVAKRNEIRNNKFAALEGLSIDLNSRRNLGVIDFQRGDGPNPKRNSGNRRKDTGNAAINAPRFTEKAFALSGSSATITGKADKGSEITIYKLGDYQRGLEAIYQPGYGALTEPLTIVSTGEDGEFTAQVENVQPGDMISAIATDPKYGTSEPAVATKIGTLDTPPNVNVTPRIEPINPPQCVSRPIPPPPPPTPTPPPDIPPEPIQIQVPRNVHFALDKSFISDESAEVLDKVAEVLKQYPFIVIELQGHTDPRASNAYNQALGKRRALSTRNYLLRKGIAPERMTIRSFGETQRKVPGGTDVVDYARDRRTEIIFKDIRGIELEIIDQEQDLQIEGR</sequence>
<evidence type="ECO:0000256" key="1">
    <source>
        <dbReference type="ARBA" id="ARBA00004442"/>
    </source>
</evidence>
<evidence type="ECO:0000256" key="4">
    <source>
        <dbReference type="PROSITE-ProRule" id="PRU00473"/>
    </source>
</evidence>
<dbReference type="GO" id="GO:0009279">
    <property type="term" value="C:cell outer membrane"/>
    <property type="evidence" value="ECO:0007669"/>
    <property type="project" value="UniProtKB-SubCell"/>
</dbReference>
<evidence type="ECO:0000256" key="3">
    <source>
        <dbReference type="ARBA" id="ARBA00023237"/>
    </source>
</evidence>
<feature type="chain" id="PRO_5013210037" description="OmpA-like domain-containing protein" evidence="6">
    <location>
        <begin position="45"/>
        <end position="758"/>
    </location>
</feature>
<feature type="region of interest" description="Disordered" evidence="5">
    <location>
        <begin position="592"/>
        <end position="618"/>
    </location>
</feature>
<dbReference type="InterPro" id="IPR006665">
    <property type="entry name" value="OmpA-like"/>
</dbReference>
<dbReference type="InterPro" id="IPR006664">
    <property type="entry name" value="OMP_bac"/>
</dbReference>
<dbReference type="InterPro" id="IPR036737">
    <property type="entry name" value="OmpA-like_sf"/>
</dbReference>
<dbReference type="PANTHER" id="PTHR30329:SF21">
    <property type="entry name" value="LIPOPROTEIN YIAD-RELATED"/>
    <property type="match status" value="1"/>
</dbReference>
<dbReference type="SUPFAM" id="SSF103088">
    <property type="entry name" value="OmpA-like"/>
    <property type="match status" value="1"/>
</dbReference>
<evidence type="ECO:0000313" key="8">
    <source>
        <dbReference type="EMBL" id="BAY81768.1"/>
    </source>
</evidence>
<accession>A0A1Z4LL03</accession>
<keyword evidence="2 4" id="KW-0472">Membrane</keyword>
<dbReference type="OrthoDB" id="502243at2"/>
<dbReference type="AlphaFoldDB" id="A0A1Z4LL03"/>
<dbReference type="SMART" id="SM00710">
    <property type="entry name" value="PbH1"/>
    <property type="match status" value="5"/>
</dbReference>
<dbReference type="InterPro" id="IPR007742">
    <property type="entry name" value="NosD_dom"/>
</dbReference>
<dbReference type="CDD" id="cd07185">
    <property type="entry name" value="OmpA_C-like"/>
    <property type="match status" value="1"/>
</dbReference>
<name>A0A1Z4LL03_9CYAN</name>
<dbReference type="SUPFAM" id="SSF51126">
    <property type="entry name" value="Pectin lyase-like"/>
    <property type="match status" value="1"/>
</dbReference>